<organism evidence="5 6">
    <name type="scientific">Candidatus Woesebacteria bacterium RIFCSPHIGHO2_01_FULL_37_10</name>
    <dbReference type="NCBI Taxonomy" id="1802489"/>
    <lineage>
        <taxon>Bacteria</taxon>
        <taxon>Candidatus Woeseibacteriota</taxon>
    </lineage>
</organism>
<dbReference type="Pfam" id="PF01546">
    <property type="entry name" value="Peptidase_M20"/>
    <property type="match status" value="1"/>
</dbReference>
<evidence type="ECO:0000313" key="6">
    <source>
        <dbReference type="Proteomes" id="UP000178446"/>
    </source>
</evidence>
<dbReference type="Gene3D" id="3.30.70.360">
    <property type="match status" value="1"/>
</dbReference>
<protein>
    <recommendedName>
        <fullName evidence="4">Peptidase M20 dimerisation domain-containing protein</fullName>
    </recommendedName>
</protein>
<keyword evidence="2" id="KW-0479">Metal-binding</keyword>
<dbReference type="PANTHER" id="PTHR43270:SF12">
    <property type="entry name" value="SUCCINYL-DIAMINOPIMELATE DESUCCINYLASE"/>
    <property type="match status" value="1"/>
</dbReference>
<dbReference type="InterPro" id="IPR011650">
    <property type="entry name" value="Peptidase_M20_dimer"/>
</dbReference>
<dbReference type="NCBIfam" id="NF006579">
    <property type="entry name" value="PRK09104.1"/>
    <property type="match status" value="1"/>
</dbReference>
<sequence>MLTQNDLLDPLKHILEIPSISTQSEYQKNMLDARHYLLDLFNSLGFKTKILKAKNHDAIFAALLSNPEMPTVLIYGHYDVQPPDPLGEWITPPFEPTIRNGIIYGRGTTDNKCQFMIHLMAIKKLTAAGKKLNVNIKFIIEGEEEIGSPSITDLANKYSKSLLSCDYLIVSDSQMYAAGKPSIDISLRGLLYTEIILTTGRHDLHSGQFGGVAENPINILAGLISKLKNDKGKILIPGFYRNVKPFAKQELLYFRELKTTPKIIYEEGDLNLIGGGENNYTINERRWTRPTLDVNGIWGGYQGEGSKTIIPSIAGAKISMRLVLNQDPDKIFVLFDKFIRKITPSGVNVEIKRNADCFPYRSPTDNQIFSLIKKSIKKYFGKNPVYTGVGGSIGFVPIMANKLKVPCVMVGFGLPDDNLHAPNEKFSLKNYFTGIDAMADFYSNIDKMNSKGLQ</sequence>
<evidence type="ECO:0000256" key="3">
    <source>
        <dbReference type="ARBA" id="ARBA00022801"/>
    </source>
</evidence>
<keyword evidence="1" id="KW-0645">Protease</keyword>
<dbReference type="GO" id="GO:0006508">
    <property type="term" value="P:proteolysis"/>
    <property type="evidence" value="ECO:0007669"/>
    <property type="project" value="UniProtKB-KW"/>
</dbReference>
<dbReference type="SUPFAM" id="SSF53187">
    <property type="entry name" value="Zn-dependent exopeptidases"/>
    <property type="match status" value="1"/>
</dbReference>
<dbReference type="NCBIfam" id="NF006053">
    <property type="entry name" value="PRK08201.1"/>
    <property type="match status" value="1"/>
</dbReference>
<dbReference type="InterPro" id="IPR051458">
    <property type="entry name" value="Cyt/Met_Dipeptidase"/>
</dbReference>
<accession>A0A1F7XTC6</accession>
<reference evidence="5 6" key="1">
    <citation type="journal article" date="2016" name="Nat. Commun.">
        <title>Thousands of microbial genomes shed light on interconnected biogeochemical processes in an aquifer system.</title>
        <authorList>
            <person name="Anantharaman K."/>
            <person name="Brown C.T."/>
            <person name="Hug L.A."/>
            <person name="Sharon I."/>
            <person name="Castelle C.J."/>
            <person name="Probst A.J."/>
            <person name="Thomas B.C."/>
            <person name="Singh A."/>
            <person name="Wilkins M.J."/>
            <person name="Karaoz U."/>
            <person name="Brodie E.L."/>
            <person name="Williams K.H."/>
            <person name="Hubbard S.S."/>
            <person name="Banfield J.F."/>
        </authorList>
    </citation>
    <scope>NUCLEOTIDE SEQUENCE [LARGE SCALE GENOMIC DNA]</scope>
</reference>
<dbReference type="InterPro" id="IPR002933">
    <property type="entry name" value="Peptidase_M20"/>
</dbReference>
<evidence type="ECO:0000313" key="5">
    <source>
        <dbReference type="EMBL" id="OGM18287.1"/>
    </source>
</evidence>
<dbReference type="PANTHER" id="PTHR43270">
    <property type="entry name" value="BETA-ALA-HIS DIPEPTIDASE"/>
    <property type="match status" value="1"/>
</dbReference>
<evidence type="ECO:0000256" key="1">
    <source>
        <dbReference type="ARBA" id="ARBA00022670"/>
    </source>
</evidence>
<dbReference type="GO" id="GO:0046872">
    <property type="term" value="F:metal ion binding"/>
    <property type="evidence" value="ECO:0007669"/>
    <property type="project" value="UniProtKB-KW"/>
</dbReference>
<gene>
    <name evidence="5" type="ORF">A2685_02985</name>
</gene>
<dbReference type="Proteomes" id="UP000178446">
    <property type="component" value="Unassembled WGS sequence"/>
</dbReference>
<evidence type="ECO:0000256" key="2">
    <source>
        <dbReference type="ARBA" id="ARBA00022723"/>
    </source>
</evidence>
<name>A0A1F7XTC6_9BACT</name>
<proteinExistence type="predicted"/>
<keyword evidence="3" id="KW-0378">Hydrolase</keyword>
<dbReference type="GO" id="GO:0008233">
    <property type="term" value="F:peptidase activity"/>
    <property type="evidence" value="ECO:0007669"/>
    <property type="project" value="UniProtKB-KW"/>
</dbReference>
<evidence type="ECO:0000259" key="4">
    <source>
        <dbReference type="Pfam" id="PF07687"/>
    </source>
</evidence>
<dbReference type="Gene3D" id="3.40.630.10">
    <property type="entry name" value="Zn peptidases"/>
    <property type="match status" value="1"/>
</dbReference>
<feature type="domain" description="Peptidase M20 dimerisation" evidence="4">
    <location>
        <begin position="188"/>
        <end position="345"/>
    </location>
</feature>
<dbReference type="AlphaFoldDB" id="A0A1F7XTC6"/>
<comment type="caution">
    <text evidence="5">The sequence shown here is derived from an EMBL/GenBank/DDBJ whole genome shotgun (WGS) entry which is preliminary data.</text>
</comment>
<dbReference type="EMBL" id="MGGB01000050">
    <property type="protein sequence ID" value="OGM18287.1"/>
    <property type="molecule type" value="Genomic_DNA"/>
</dbReference>
<dbReference type="Pfam" id="PF07687">
    <property type="entry name" value="M20_dimer"/>
    <property type="match status" value="1"/>
</dbReference>